<evidence type="ECO:0000313" key="2">
    <source>
        <dbReference type="EMBL" id="KAK0317533.1"/>
    </source>
</evidence>
<dbReference type="PANTHER" id="PTHR10742">
    <property type="entry name" value="FLAVIN MONOAMINE OXIDASE"/>
    <property type="match status" value="1"/>
</dbReference>
<name>A0AAN6FHF3_9PEZI</name>
<gene>
    <name evidence="2" type="ORF">LTR82_011572</name>
</gene>
<dbReference type="GO" id="GO:0006338">
    <property type="term" value="P:chromatin remodeling"/>
    <property type="evidence" value="ECO:0007669"/>
    <property type="project" value="TreeGrafter"/>
</dbReference>
<dbReference type="InterPro" id="IPR036188">
    <property type="entry name" value="FAD/NAD-bd_sf"/>
</dbReference>
<dbReference type="GO" id="GO:0050660">
    <property type="term" value="F:flavin adenine dinucleotide binding"/>
    <property type="evidence" value="ECO:0007669"/>
    <property type="project" value="TreeGrafter"/>
</dbReference>
<dbReference type="Proteomes" id="UP001168146">
    <property type="component" value="Unassembled WGS sequence"/>
</dbReference>
<sequence>MEKTEHCGYRDGNSVSKISQDLHLCLRSMEQRSTGKSTAQDVMQAGKQISVAILGAGFAGLRCADLLLQHGCKVTIFEARNRLGGRVAQSNHLGHLVDLGPNWIHGTDNNPILRIAKETGTYLHAWDENSVIFGPDGDALDASETDEYSSLLWDDGLIADAFRYSNEHHAAIDPQRSLHDFFVEKAERLFVDQPEDVARRKRETLLQVASMWGAYIGSSVTRQSLKFFWMEECIQGENPFVAGTYDKILEAVAKPAVEGAEIKLNAEVVRIVSDDGNDEPGHVRARPVMHLADGTMQSFDEVVVTAPLGWLKSNKEAFSPALPPRLSEAIDNIGYGTLDKVYITFPSAFWDSPIDAPHSKSTIHGRMDVHGITPNVTATTAPPHQPPPEKTSQHYAGFMHWLAPSYAPTTNPQRWDPQGINLAAMPPGSAHPTILFYIYGACSSHVASLISLTSDAQTRDARLLEFVEPYYSRLPHYSPSNPACRPTGVLATTWASDKFAGRGSYSNFQVGLEYGGRDVEVMREGMPERGVWIAGEHTAPFVALGTSTGAWWSGEGVARRILGARAILKGDQP</sequence>
<dbReference type="EMBL" id="JASUXU010000043">
    <property type="protein sequence ID" value="KAK0317533.1"/>
    <property type="molecule type" value="Genomic_DNA"/>
</dbReference>
<dbReference type="InterPro" id="IPR050281">
    <property type="entry name" value="Flavin_monoamine_oxidase"/>
</dbReference>
<evidence type="ECO:0000259" key="1">
    <source>
        <dbReference type="Pfam" id="PF01593"/>
    </source>
</evidence>
<dbReference type="SUPFAM" id="SSF51905">
    <property type="entry name" value="FAD/NAD(P)-binding domain"/>
    <property type="match status" value="1"/>
</dbReference>
<accession>A0AAN6FHF3</accession>
<evidence type="ECO:0000313" key="3">
    <source>
        <dbReference type="Proteomes" id="UP001168146"/>
    </source>
</evidence>
<dbReference type="AlphaFoldDB" id="A0AAN6FHF3"/>
<comment type="caution">
    <text evidence="2">The sequence shown here is derived from an EMBL/GenBank/DDBJ whole genome shotgun (WGS) entry which is preliminary data.</text>
</comment>
<dbReference type="Gene3D" id="3.90.660.10">
    <property type="match status" value="2"/>
</dbReference>
<dbReference type="Pfam" id="PF01593">
    <property type="entry name" value="Amino_oxidase"/>
    <property type="match status" value="1"/>
</dbReference>
<proteinExistence type="predicted"/>
<reference evidence="2" key="1">
    <citation type="submission" date="2021-12" db="EMBL/GenBank/DDBJ databases">
        <title>Black yeast isolated from Biological Soil Crust.</title>
        <authorList>
            <person name="Kurbessoian T."/>
        </authorList>
    </citation>
    <scope>NUCLEOTIDE SEQUENCE</scope>
    <source>
        <strain evidence="2">CCFEE 5208</strain>
    </source>
</reference>
<dbReference type="GO" id="GO:0003682">
    <property type="term" value="F:chromatin binding"/>
    <property type="evidence" value="ECO:0007669"/>
    <property type="project" value="TreeGrafter"/>
</dbReference>
<protein>
    <recommendedName>
        <fullName evidence="1">Amine oxidase domain-containing protein</fullName>
    </recommendedName>
</protein>
<organism evidence="2 3">
    <name type="scientific">Friedmanniomyces endolithicus</name>
    <dbReference type="NCBI Taxonomy" id="329885"/>
    <lineage>
        <taxon>Eukaryota</taxon>
        <taxon>Fungi</taxon>
        <taxon>Dikarya</taxon>
        <taxon>Ascomycota</taxon>
        <taxon>Pezizomycotina</taxon>
        <taxon>Dothideomycetes</taxon>
        <taxon>Dothideomycetidae</taxon>
        <taxon>Mycosphaerellales</taxon>
        <taxon>Teratosphaeriaceae</taxon>
        <taxon>Friedmanniomyces</taxon>
    </lineage>
</organism>
<dbReference type="GO" id="GO:0016491">
    <property type="term" value="F:oxidoreductase activity"/>
    <property type="evidence" value="ECO:0007669"/>
    <property type="project" value="InterPro"/>
</dbReference>
<dbReference type="InterPro" id="IPR002937">
    <property type="entry name" value="Amino_oxidase"/>
</dbReference>
<dbReference type="Gene3D" id="3.50.50.60">
    <property type="entry name" value="FAD/NAD(P)-binding domain"/>
    <property type="match status" value="2"/>
</dbReference>
<feature type="domain" description="Amine oxidase" evidence="1">
    <location>
        <begin position="58"/>
        <end position="562"/>
    </location>
</feature>
<dbReference type="PRINTS" id="PR00419">
    <property type="entry name" value="ADXRDTASE"/>
</dbReference>
<dbReference type="PANTHER" id="PTHR10742:SF414">
    <property type="entry name" value="CONTAINING AMINE OXIDASE, PUTATIVE (AFU_ORTHOLOGUE AFUA_3G12150)-RELATED"/>
    <property type="match status" value="1"/>
</dbReference>
<dbReference type="SUPFAM" id="SSF54373">
    <property type="entry name" value="FAD-linked reductases, C-terminal domain"/>
    <property type="match status" value="1"/>
</dbReference>